<evidence type="ECO:0000313" key="2">
    <source>
        <dbReference type="Proteomes" id="UP001642409"/>
    </source>
</evidence>
<name>A0ABP1H6V1_9EUKA</name>
<evidence type="ECO:0000313" key="1">
    <source>
        <dbReference type="EMBL" id="CAL5987585.1"/>
    </source>
</evidence>
<proteinExistence type="predicted"/>
<keyword evidence="2" id="KW-1185">Reference proteome</keyword>
<comment type="caution">
    <text evidence="1">The sequence shown here is derived from an EMBL/GenBank/DDBJ whole genome shotgun (WGS) entry which is preliminary data.</text>
</comment>
<dbReference type="Proteomes" id="UP001642409">
    <property type="component" value="Unassembled WGS sequence"/>
</dbReference>
<organism evidence="1 2">
    <name type="scientific">Hexamita inflata</name>
    <dbReference type="NCBI Taxonomy" id="28002"/>
    <lineage>
        <taxon>Eukaryota</taxon>
        <taxon>Metamonada</taxon>
        <taxon>Diplomonadida</taxon>
        <taxon>Hexamitidae</taxon>
        <taxon>Hexamitinae</taxon>
        <taxon>Hexamita</taxon>
    </lineage>
</organism>
<protein>
    <submittedName>
        <fullName evidence="1">Hypothetical_protein</fullName>
    </submittedName>
</protein>
<reference evidence="1 2" key="1">
    <citation type="submission" date="2024-07" db="EMBL/GenBank/DDBJ databases">
        <authorList>
            <person name="Akdeniz Z."/>
        </authorList>
    </citation>
    <scope>NUCLEOTIDE SEQUENCE [LARGE SCALE GENOMIC DNA]</scope>
</reference>
<gene>
    <name evidence="1" type="ORF">HINF_LOCUS9966</name>
</gene>
<sequence>MNPILQSSALKRKSINRILPRTPEERLQLIIKQTKDFPWVPLRGEAPTPNISRFQLENKSYCYQRLPIAKNFSFQVQQKRNVILNVPLEYKKDVKLKKDKKTVPMEVIDMQNKFQTQKVTIYKEIKQKTVQKVKESKMERVQTQKTNKHKIKAEIKDNIFSSFENESTRKIKINNERENKELTVMNNTQAQQISLSQLKFQRLEIFENDEIVFQLTQKCSINVCKQSVGKISGLEIDQHENTVKIQLIDEQTDELPKIIQQAHSTVQIQIQDLKLCNSIGQLQLVQEQACQPSSIKSCTQPAAIQKAGQQLETPEFEVKTSISPQNDTSVQISSFTIQDLLNTIISNPQQISIQCLNQSLQTSSHQIPHQTTFHSLKTIPQNGNGKIQIETDDEPHLLKTVFDSEFPESLIRLPFISQEQSITDHLTFTNRNIPSIKCSMPLLCSEQTIVPESQLAMIENQNMLDIIQKEIQRRFNIIQETLLKCSFSNTSVLVEMFTFEKMSYSDIIRFVCNGEDPDKTVLSKKYQDDLKPEYLNIQYQLQNPQYANVKNALIQEEKFQNLLLEVKFDNFAAELKGKFQQTREKLRLLSLDEELVKRMLEKYINIMLVRSTEVQNEYILVYNSLQNNGSNQALAECDRMIHLINEEEQFQEQTQQIYDMESMCNFYQDFLQNRKYFDSKPEQNLAK</sequence>
<dbReference type="EMBL" id="CAXDID020000021">
    <property type="protein sequence ID" value="CAL5987585.1"/>
    <property type="molecule type" value="Genomic_DNA"/>
</dbReference>
<accession>A0ABP1H6V1</accession>